<dbReference type="EMBL" id="JAPDOD010000022">
    <property type="protein sequence ID" value="MDA0162962.1"/>
    <property type="molecule type" value="Genomic_DNA"/>
</dbReference>
<gene>
    <name evidence="1" type="ORF">OM076_22005</name>
</gene>
<comment type="caution">
    <text evidence="1">The sequence shown here is derived from an EMBL/GenBank/DDBJ whole genome shotgun (WGS) entry which is preliminary data.</text>
</comment>
<keyword evidence="2" id="KW-1185">Reference proteome</keyword>
<evidence type="ECO:0000313" key="2">
    <source>
        <dbReference type="Proteomes" id="UP001149140"/>
    </source>
</evidence>
<accession>A0A9X3S320</accession>
<sequence length="130" mass="11413">AGAGATRGGFGGAAAGGAGAGAGAGGAGAAGGATVGQVSSVDGKTLYVDEASGNTVRVRLAKGGSVTRTAKADPTAIHPGDTVIVQGETASSGTVVASTIRATASNAAGGGFGGFGGGAAPGAQGTPGGG</sequence>
<feature type="non-terminal residue" evidence="1">
    <location>
        <position position="1"/>
    </location>
</feature>
<name>A0A9X3S320_9ACTN</name>
<proteinExistence type="predicted"/>
<dbReference type="Proteomes" id="UP001149140">
    <property type="component" value="Unassembled WGS sequence"/>
</dbReference>
<reference evidence="1" key="1">
    <citation type="submission" date="2022-10" db="EMBL/GenBank/DDBJ databases">
        <title>The WGS of Solirubrobacter ginsenosidimutans DSM 21036.</title>
        <authorList>
            <person name="Jiang Z."/>
        </authorList>
    </citation>
    <scope>NUCLEOTIDE SEQUENCE</scope>
    <source>
        <strain evidence="1">DSM 21036</strain>
    </source>
</reference>
<evidence type="ECO:0000313" key="1">
    <source>
        <dbReference type="EMBL" id="MDA0162962.1"/>
    </source>
</evidence>
<organism evidence="1 2">
    <name type="scientific">Solirubrobacter ginsenosidimutans</name>
    <dbReference type="NCBI Taxonomy" id="490573"/>
    <lineage>
        <taxon>Bacteria</taxon>
        <taxon>Bacillati</taxon>
        <taxon>Actinomycetota</taxon>
        <taxon>Thermoleophilia</taxon>
        <taxon>Solirubrobacterales</taxon>
        <taxon>Solirubrobacteraceae</taxon>
        <taxon>Solirubrobacter</taxon>
    </lineage>
</organism>
<protein>
    <submittedName>
        <fullName evidence="1">DUF5666 domain-containing protein</fullName>
    </submittedName>
</protein>
<dbReference type="AlphaFoldDB" id="A0A9X3S320"/>